<dbReference type="Pfam" id="PF02322">
    <property type="entry name" value="Cyt_bd_oxida_II"/>
    <property type="match status" value="1"/>
</dbReference>
<feature type="transmembrane region" description="Helical" evidence="7">
    <location>
        <begin position="237"/>
        <end position="257"/>
    </location>
</feature>
<sequence>MSITAFGMIVLYLFLFLYIVIASIDFGAGIFILQSKLRGTESTLVPIIGRYLNPIWEVTNVFLVFFTVGIVGFFPDFAYYYGSVLLVPGSIALILLTIRGSFYAFQNYGPDSKFSWLVLHSVSGLFIPAALSMGLVISEGGYIHKTSSGTGVDLNWLDLFFSPFAWAVVFLALVSVMYISSGFLAYYARKAENMKAYNIIRMWFVFWGPPMALVSLFTFITLRSQNKQHFDVAVNQYWWLFLISILCLLAAWILSIMKKSPGTAFMLVVIQMATAVTGYGLSKWPYILYPYINGDIHKTDDPMAWALTIAAVVGLLMLVPSLIFLMRLFIFNKDYVEGKNDEGYY</sequence>
<evidence type="ECO:0000313" key="8">
    <source>
        <dbReference type="EMBL" id="ERS92834.1"/>
    </source>
</evidence>
<accession>A0ABP2YRY8</accession>
<feature type="transmembrane region" description="Helical" evidence="7">
    <location>
        <begin position="80"/>
        <end position="102"/>
    </location>
</feature>
<evidence type="ECO:0000256" key="2">
    <source>
        <dbReference type="ARBA" id="ARBA00007543"/>
    </source>
</evidence>
<dbReference type="Proteomes" id="UP000017131">
    <property type="component" value="Unassembled WGS sequence"/>
</dbReference>
<comment type="similarity">
    <text evidence="2">Belongs to the cytochrome ubiquinol oxidase subunit 2 family.</text>
</comment>
<evidence type="ECO:0000256" key="1">
    <source>
        <dbReference type="ARBA" id="ARBA00004651"/>
    </source>
</evidence>
<dbReference type="EMBL" id="AXDY01000009">
    <property type="protein sequence ID" value="ERS92834.1"/>
    <property type="molecule type" value="Genomic_DNA"/>
</dbReference>
<keyword evidence="3" id="KW-1003">Cell membrane</keyword>
<protein>
    <submittedName>
        <fullName evidence="8">Cytochrome D ubiquinol oxidase subunit II</fullName>
    </submittedName>
</protein>
<organism evidence="8 9">
    <name type="scientific">Staphylococcus simulans UMC-CNS-990</name>
    <dbReference type="NCBI Taxonomy" id="1405498"/>
    <lineage>
        <taxon>Bacteria</taxon>
        <taxon>Bacillati</taxon>
        <taxon>Bacillota</taxon>
        <taxon>Bacilli</taxon>
        <taxon>Bacillales</taxon>
        <taxon>Staphylococcaceae</taxon>
        <taxon>Staphylococcus</taxon>
    </lineage>
</organism>
<feature type="transmembrane region" description="Helical" evidence="7">
    <location>
        <begin position="164"/>
        <end position="188"/>
    </location>
</feature>
<feature type="transmembrane region" description="Helical" evidence="7">
    <location>
        <begin position="200"/>
        <end position="222"/>
    </location>
</feature>
<gene>
    <name evidence="8" type="ORF">SSIM_10080</name>
</gene>
<feature type="transmembrane region" description="Helical" evidence="7">
    <location>
        <begin position="114"/>
        <end position="137"/>
    </location>
</feature>
<feature type="transmembrane region" description="Helical" evidence="7">
    <location>
        <begin position="54"/>
        <end position="74"/>
    </location>
</feature>
<feature type="transmembrane region" description="Helical" evidence="7">
    <location>
        <begin position="302"/>
        <end position="325"/>
    </location>
</feature>
<evidence type="ECO:0000256" key="6">
    <source>
        <dbReference type="ARBA" id="ARBA00023136"/>
    </source>
</evidence>
<keyword evidence="4 7" id="KW-0812">Transmembrane</keyword>
<evidence type="ECO:0000256" key="7">
    <source>
        <dbReference type="SAM" id="Phobius"/>
    </source>
</evidence>
<evidence type="ECO:0000256" key="4">
    <source>
        <dbReference type="ARBA" id="ARBA00022692"/>
    </source>
</evidence>
<comment type="subcellular location">
    <subcellularLocation>
        <location evidence="1">Cell membrane</location>
        <topology evidence="1">Multi-pass membrane protein</topology>
    </subcellularLocation>
</comment>
<keyword evidence="9" id="KW-1185">Reference proteome</keyword>
<dbReference type="RefSeq" id="WP_002480516.1">
    <property type="nucleotide sequence ID" value="NZ_AXDY01000009.1"/>
</dbReference>
<name>A0ABP2YRY8_STASI</name>
<reference evidence="8 9" key="1">
    <citation type="journal article" date="2013" name="Genome Announc.">
        <title>Draft Genome Sequence of Staphylococcus simulans UMC-CNS-990, Isolated from a Case of Chronic Bovine Mastitis.</title>
        <authorList>
            <person name="Calcutt M.J."/>
            <person name="Foecking M.F."/>
            <person name="Hsieh H.Y."/>
            <person name="Perry J."/>
            <person name="Stewart G.C."/>
            <person name="Middleton J.R."/>
        </authorList>
    </citation>
    <scope>NUCLEOTIDE SEQUENCE [LARGE SCALE GENOMIC DNA]</scope>
    <source>
        <strain evidence="8 9">UMC-CNS-990</strain>
    </source>
</reference>
<feature type="transmembrane region" description="Helical" evidence="7">
    <location>
        <begin position="6"/>
        <end position="33"/>
    </location>
</feature>
<proteinExistence type="inferred from homology"/>
<keyword evidence="6 7" id="KW-0472">Membrane</keyword>
<evidence type="ECO:0000313" key="9">
    <source>
        <dbReference type="Proteomes" id="UP000017131"/>
    </source>
</evidence>
<evidence type="ECO:0000256" key="5">
    <source>
        <dbReference type="ARBA" id="ARBA00022989"/>
    </source>
</evidence>
<keyword evidence="5 7" id="KW-1133">Transmembrane helix</keyword>
<evidence type="ECO:0000256" key="3">
    <source>
        <dbReference type="ARBA" id="ARBA00022475"/>
    </source>
</evidence>
<feature type="transmembrane region" description="Helical" evidence="7">
    <location>
        <begin position="264"/>
        <end position="282"/>
    </location>
</feature>
<dbReference type="InterPro" id="IPR003317">
    <property type="entry name" value="Cyt-d_oxidase_su2"/>
</dbReference>
<dbReference type="GeneID" id="77332006"/>
<comment type="caution">
    <text evidence="8">The sequence shown here is derived from an EMBL/GenBank/DDBJ whole genome shotgun (WGS) entry which is preliminary data.</text>
</comment>